<name>A0A101M265_PICGL</name>
<protein>
    <submittedName>
        <fullName evidence="1">Uncharacterized protein</fullName>
    </submittedName>
</protein>
<organism evidence="1">
    <name type="scientific">Picea glauca</name>
    <name type="common">White spruce</name>
    <name type="synonym">Pinus glauca</name>
    <dbReference type="NCBI Taxonomy" id="3330"/>
    <lineage>
        <taxon>Eukaryota</taxon>
        <taxon>Viridiplantae</taxon>
        <taxon>Streptophyta</taxon>
        <taxon>Embryophyta</taxon>
        <taxon>Tracheophyta</taxon>
        <taxon>Spermatophyta</taxon>
        <taxon>Pinopsida</taxon>
        <taxon>Pinidae</taxon>
        <taxon>Conifers I</taxon>
        <taxon>Pinales</taxon>
        <taxon>Pinaceae</taxon>
        <taxon>Picea</taxon>
    </lineage>
</organism>
<keyword evidence="1" id="KW-0496">Mitochondrion</keyword>
<accession>A0A101M265</accession>
<geneLocation type="mitochondrion" evidence="1"/>
<sequence>MRSFSVPVLTRLHKYIMDRNEHGLHEKWFVLCWIGMSILRTRSRSKILRCIVSVVGTMGPRRTWHEHLFSFFWFHVSMQYHMYIAVPYCVGL</sequence>
<proteinExistence type="predicted"/>
<evidence type="ECO:0000313" key="1">
    <source>
        <dbReference type="EMBL" id="KUM49699.1"/>
    </source>
</evidence>
<dbReference type="AlphaFoldDB" id="A0A101M265"/>
<gene>
    <name evidence="1" type="ORF">ABT39_MTgene2926</name>
</gene>
<reference evidence="1" key="1">
    <citation type="journal article" date="2015" name="Genome Biol. Evol.">
        <title>Organellar Genomes of White Spruce (Picea glauca): Assembly and Annotation.</title>
        <authorList>
            <person name="Jackman S.D."/>
            <person name="Warren R.L."/>
            <person name="Gibb E.A."/>
            <person name="Vandervalk B.P."/>
            <person name="Mohamadi H."/>
            <person name="Chu J."/>
            <person name="Raymond A."/>
            <person name="Pleasance S."/>
            <person name="Coope R."/>
            <person name="Wildung M.R."/>
            <person name="Ritland C.E."/>
            <person name="Bousquet J."/>
            <person name="Jones S.J."/>
            <person name="Bohlmann J."/>
            <person name="Birol I."/>
        </authorList>
    </citation>
    <scope>NUCLEOTIDE SEQUENCE [LARGE SCALE GENOMIC DNA]</scope>
    <source>
        <tissue evidence="1">Flushing bud</tissue>
    </source>
</reference>
<comment type="caution">
    <text evidence="1">The sequence shown here is derived from an EMBL/GenBank/DDBJ whole genome shotgun (WGS) entry which is preliminary data.</text>
</comment>
<dbReference type="EMBL" id="LKAM01000002">
    <property type="protein sequence ID" value="KUM49699.1"/>
    <property type="molecule type" value="Genomic_DNA"/>
</dbReference>